<proteinExistence type="predicted"/>
<comment type="caution">
    <text evidence="2">The sequence shown here is derived from an EMBL/GenBank/DDBJ whole genome shotgun (WGS) entry which is preliminary data.</text>
</comment>
<feature type="compositionally biased region" description="Basic residues" evidence="1">
    <location>
        <begin position="54"/>
        <end position="69"/>
    </location>
</feature>
<name>A0A3E3I617_9FIRM</name>
<sequence>MFNRTKKDRGHGQIWEKKEKKASFLVSVLRFIIALRSDIFKCKRRVKGGEKEGKRRGKNGNRRWRLPEE</sequence>
<keyword evidence="3" id="KW-1185">Reference proteome</keyword>
<dbReference type="Proteomes" id="UP000260812">
    <property type="component" value="Unassembled WGS sequence"/>
</dbReference>
<gene>
    <name evidence="2" type="ORF">DXC51_11145</name>
</gene>
<feature type="region of interest" description="Disordered" evidence="1">
    <location>
        <begin position="46"/>
        <end position="69"/>
    </location>
</feature>
<protein>
    <submittedName>
        <fullName evidence="2">Uncharacterized protein</fullName>
    </submittedName>
</protein>
<evidence type="ECO:0000313" key="2">
    <source>
        <dbReference type="EMBL" id="RGE61083.1"/>
    </source>
</evidence>
<accession>A0A3E3I617</accession>
<organism evidence="2 3">
    <name type="scientific">Eisenbergiella massiliensis</name>
    <dbReference type="NCBI Taxonomy" id="1720294"/>
    <lineage>
        <taxon>Bacteria</taxon>
        <taxon>Bacillati</taxon>
        <taxon>Bacillota</taxon>
        <taxon>Clostridia</taxon>
        <taxon>Lachnospirales</taxon>
        <taxon>Lachnospiraceae</taxon>
        <taxon>Eisenbergiella</taxon>
    </lineage>
</organism>
<reference evidence="2" key="1">
    <citation type="submission" date="2018-08" db="EMBL/GenBank/DDBJ databases">
        <title>A genome reference for cultivated species of the human gut microbiota.</title>
        <authorList>
            <person name="Zou Y."/>
            <person name="Xue W."/>
            <person name="Luo G."/>
        </authorList>
    </citation>
    <scope>NUCLEOTIDE SEQUENCE [LARGE SCALE GENOMIC DNA]</scope>
    <source>
        <strain evidence="2">TF05-5AC</strain>
    </source>
</reference>
<dbReference type="EMBL" id="QVLV01000006">
    <property type="protein sequence ID" value="RGE61083.1"/>
    <property type="molecule type" value="Genomic_DNA"/>
</dbReference>
<evidence type="ECO:0000256" key="1">
    <source>
        <dbReference type="SAM" id="MobiDB-lite"/>
    </source>
</evidence>
<evidence type="ECO:0000313" key="3">
    <source>
        <dbReference type="Proteomes" id="UP000260812"/>
    </source>
</evidence>
<dbReference type="AlphaFoldDB" id="A0A3E3I617"/>